<accession>A0ABQ5F9E8</accession>
<evidence type="ECO:0000313" key="2">
    <source>
        <dbReference type="Proteomes" id="UP001151760"/>
    </source>
</evidence>
<comment type="caution">
    <text evidence="1">The sequence shown here is derived from an EMBL/GenBank/DDBJ whole genome shotgun (WGS) entry which is preliminary data.</text>
</comment>
<protein>
    <submittedName>
        <fullName evidence="1">Uncharacterized protein</fullName>
    </submittedName>
</protein>
<proteinExistence type="predicted"/>
<dbReference type="EMBL" id="BQNB010017126">
    <property type="protein sequence ID" value="GJT59629.1"/>
    <property type="molecule type" value="Genomic_DNA"/>
</dbReference>
<organism evidence="1 2">
    <name type="scientific">Tanacetum coccineum</name>
    <dbReference type="NCBI Taxonomy" id="301880"/>
    <lineage>
        <taxon>Eukaryota</taxon>
        <taxon>Viridiplantae</taxon>
        <taxon>Streptophyta</taxon>
        <taxon>Embryophyta</taxon>
        <taxon>Tracheophyta</taxon>
        <taxon>Spermatophyta</taxon>
        <taxon>Magnoliopsida</taxon>
        <taxon>eudicotyledons</taxon>
        <taxon>Gunneridae</taxon>
        <taxon>Pentapetalae</taxon>
        <taxon>asterids</taxon>
        <taxon>campanulids</taxon>
        <taxon>Asterales</taxon>
        <taxon>Asteraceae</taxon>
        <taxon>Asteroideae</taxon>
        <taxon>Anthemideae</taxon>
        <taxon>Anthemidinae</taxon>
        <taxon>Tanacetum</taxon>
    </lineage>
</organism>
<reference evidence="1" key="2">
    <citation type="submission" date="2022-01" db="EMBL/GenBank/DDBJ databases">
        <authorList>
            <person name="Yamashiro T."/>
            <person name="Shiraishi A."/>
            <person name="Satake H."/>
            <person name="Nakayama K."/>
        </authorList>
    </citation>
    <scope>NUCLEOTIDE SEQUENCE</scope>
</reference>
<gene>
    <name evidence="1" type="ORF">Tco_1003162</name>
</gene>
<keyword evidence="2" id="KW-1185">Reference proteome</keyword>
<evidence type="ECO:0000313" key="1">
    <source>
        <dbReference type="EMBL" id="GJT59629.1"/>
    </source>
</evidence>
<dbReference type="Proteomes" id="UP001151760">
    <property type="component" value="Unassembled WGS sequence"/>
</dbReference>
<name>A0ABQ5F9E8_9ASTR</name>
<sequence length="113" mass="13069">MVGEEEREREGDPEDTNTITYIEEQRDMPLLERKDITVVDNLGPNKDDEGIEWLDVEEPLDLVDTTEESVYEFEDDYDRGCRKPSDLEEGFYNDTIKLGPEYVTGIDDEGEVT</sequence>
<reference evidence="1" key="1">
    <citation type="journal article" date="2022" name="Int. J. Mol. Sci.">
        <title>Draft Genome of Tanacetum Coccineum: Genomic Comparison of Closely Related Tanacetum-Family Plants.</title>
        <authorList>
            <person name="Yamashiro T."/>
            <person name="Shiraishi A."/>
            <person name="Nakayama K."/>
            <person name="Satake H."/>
        </authorList>
    </citation>
    <scope>NUCLEOTIDE SEQUENCE</scope>
</reference>